<evidence type="ECO:0000256" key="5">
    <source>
        <dbReference type="ARBA" id="ARBA00022692"/>
    </source>
</evidence>
<evidence type="ECO:0000256" key="2">
    <source>
        <dbReference type="ARBA" id="ARBA00007069"/>
    </source>
</evidence>
<keyword evidence="11" id="KW-1185">Reference proteome</keyword>
<evidence type="ECO:0000313" key="11">
    <source>
        <dbReference type="Proteomes" id="UP000278222"/>
    </source>
</evidence>
<gene>
    <name evidence="10" type="ORF">EDC65_4664</name>
</gene>
<feature type="transmembrane region" description="Helical" evidence="8">
    <location>
        <begin position="104"/>
        <end position="125"/>
    </location>
</feature>
<feature type="transmembrane region" description="Helical" evidence="8">
    <location>
        <begin position="71"/>
        <end position="92"/>
    </location>
</feature>
<dbReference type="Proteomes" id="UP000278222">
    <property type="component" value="Unassembled WGS sequence"/>
</dbReference>
<protein>
    <submittedName>
        <fullName evidence="10">Putative spermidine/putrescine transport system permease protein</fullName>
    </submittedName>
</protein>
<dbReference type="EMBL" id="RJKX01000017">
    <property type="protein sequence ID" value="ROP83133.1"/>
    <property type="molecule type" value="Genomic_DNA"/>
</dbReference>
<evidence type="ECO:0000256" key="6">
    <source>
        <dbReference type="ARBA" id="ARBA00022989"/>
    </source>
</evidence>
<dbReference type="RefSeq" id="WP_123694125.1">
    <property type="nucleotide sequence ID" value="NZ_AP019700.1"/>
</dbReference>
<reference evidence="10 11" key="1">
    <citation type="submission" date="2018-11" db="EMBL/GenBank/DDBJ databases">
        <title>Genomic Encyclopedia of Type Strains, Phase IV (KMG-IV): sequencing the most valuable type-strain genomes for metagenomic binning, comparative biology and taxonomic classification.</title>
        <authorList>
            <person name="Goeker M."/>
        </authorList>
    </citation>
    <scope>NUCLEOTIDE SEQUENCE [LARGE SCALE GENOMIC DNA]</scope>
    <source>
        <strain evidence="10 11">DSM 5900</strain>
    </source>
</reference>
<sequence length="283" mass="30837">MDDTRLDGRRPFLLLPALAVVLVVLGLPVAMLLRMSLVPTEGPIYSGGWSARHYEMFFGDPFFSGVLLETVAYGLAVAIGTAIVGFPLAYSLARGSERTRRLRFVILILPLSLSLVVNVFGWMVILGRAGFVNSILLWLGLIDRPIQLLFDRPAVLVVLAHSFLPFQVLSIMSVVVQIDPVLEQAAASLRASRFTTFRRVILPLAWPGILAGSTIVFMLTISAFVTPRFIGGTRVPMLGSLILEQVLSVLNWPFAAAMSMLLLTIALVVAALAGRLGRRGARR</sequence>
<feature type="transmembrane region" description="Helical" evidence="8">
    <location>
        <begin position="154"/>
        <end position="179"/>
    </location>
</feature>
<evidence type="ECO:0000256" key="7">
    <source>
        <dbReference type="ARBA" id="ARBA00023136"/>
    </source>
</evidence>
<accession>A0A3N1KN33</accession>
<feature type="transmembrane region" description="Helical" evidence="8">
    <location>
        <begin position="250"/>
        <end position="273"/>
    </location>
</feature>
<name>A0A3N1KN33_9PROT</name>
<feature type="transmembrane region" description="Helical" evidence="8">
    <location>
        <begin position="200"/>
        <end position="230"/>
    </location>
</feature>
<evidence type="ECO:0000256" key="1">
    <source>
        <dbReference type="ARBA" id="ARBA00004651"/>
    </source>
</evidence>
<dbReference type="GO" id="GO:0055085">
    <property type="term" value="P:transmembrane transport"/>
    <property type="evidence" value="ECO:0007669"/>
    <property type="project" value="InterPro"/>
</dbReference>
<dbReference type="InterPro" id="IPR035906">
    <property type="entry name" value="MetI-like_sf"/>
</dbReference>
<dbReference type="OrthoDB" id="7915284at2"/>
<evidence type="ECO:0000256" key="4">
    <source>
        <dbReference type="ARBA" id="ARBA00022475"/>
    </source>
</evidence>
<keyword evidence="5 8" id="KW-0812">Transmembrane</keyword>
<dbReference type="GO" id="GO:0005886">
    <property type="term" value="C:plasma membrane"/>
    <property type="evidence" value="ECO:0007669"/>
    <property type="project" value="UniProtKB-SubCell"/>
</dbReference>
<feature type="domain" description="ABC transmembrane type-1" evidence="9">
    <location>
        <begin position="67"/>
        <end position="273"/>
    </location>
</feature>
<dbReference type="PANTHER" id="PTHR42929">
    <property type="entry name" value="INNER MEMBRANE ABC TRANSPORTER PERMEASE PROTEIN YDCU-RELATED-RELATED"/>
    <property type="match status" value="1"/>
</dbReference>
<feature type="transmembrane region" description="Helical" evidence="8">
    <location>
        <begin position="12"/>
        <end position="33"/>
    </location>
</feature>
<dbReference type="Gene3D" id="1.10.3720.10">
    <property type="entry name" value="MetI-like"/>
    <property type="match status" value="1"/>
</dbReference>
<dbReference type="PROSITE" id="PS50928">
    <property type="entry name" value="ABC_TM1"/>
    <property type="match status" value="1"/>
</dbReference>
<keyword evidence="6 8" id="KW-1133">Transmembrane helix</keyword>
<evidence type="ECO:0000256" key="8">
    <source>
        <dbReference type="RuleBase" id="RU363032"/>
    </source>
</evidence>
<dbReference type="Pfam" id="PF00528">
    <property type="entry name" value="BPD_transp_1"/>
    <property type="match status" value="1"/>
</dbReference>
<evidence type="ECO:0000259" key="9">
    <source>
        <dbReference type="PROSITE" id="PS50928"/>
    </source>
</evidence>
<dbReference type="InterPro" id="IPR000515">
    <property type="entry name" value="MetI-like"/>
</dbReference>
<dbReference type="CDD" id="cd06261">
    <property type="entry name" value="TM_PBP2"/>
    <property type="match status" value="1"/>
</dbReference>
<proteinExistence type="inferred from homology"/>
<dbReference type="AlphaFoldDB" id="A0A3N1KN33"/>
<comment type="caution">
    <text evidence="10">The sequence shown here is derived from an EMBL/GenBank/DDBJ whole genome shotgun (WGS) entry which is preliminary data.</text>
</comment>
<organism evidence="10 11">
    <name type="scientific">Stella humosa</name>
    <dbReference type="NCBI Taxonomy" id="94"/>
    <lineage>
        <taxon>Bacteria</taxon>
        <taxon>Pseudomonadati</taxon>
        <taxon>Pseudomonadota</taxon>
        <taxon>Alphaproteobacteria</taxon>
        <taxon>Rhodospirillales</taxon>
        <taxon>Stellaceae</taxon>
        <taxon>Stella</taxon>
    </lineage>
</organism>
<dbReference type="SUPFAM" id="SSF161098">
    <property type="entry name" value="MetI-like"/>
    <property type="match status" value="1"/>
</dbReference>
<evidence type="ECO:0000256" key="3">
    <source>
        <dbReference type="ARBA" id="ARBA00022448"/>
    </source>
</evidence>
<evidence type="ECO:0000313" key="10">
    <source>
        <dbReference type="EMBL" id="ROP83133.1"/>
    </source>
</evidence>
<comment type="subcellular location">
    <subcellularLocation>
        <location evidence="1 8">Cell membrane</location>
        <topology evidence="1 8">Multi-pass membrane protein</topology>
    </subcellularLocation>
</comment>
<keyword evidence="7 8" id="KW-0472">Membrane</keyword>
<comment type="similarity">
    <text evidence="2">Belongs to the binding-protein-dependent transport system permease family. CysTW subfamily.</text>
</comment>
<keyword evidence="4" id="KW-1003">Cell membrane</keyword>
<keyword evidence="3 8" id="KW-0813">Transport</keyword>
<dbReference type="PANTHER" id="PTHR42929:SF5">
    <property type="entry name" value="ABC TRANSPORTER PERMEASE PROTEIN"/>
    <property type="match status" value="1"/>
</dbReference>